<evidence type="ECO:0000256" key="10">
    <source>
        <dbReference type="ARBA" id="ARBA00022984"/>
    </source>
</evidence>
<keyword evidence="12 14" id="KW-0961">Cell wall biogenesis/degradation</keyword>
<keyword evidence="7 14" id="KW-0547">Nucleotide-binding</keyword>
<reference evidence="18 19" key="1">
    <citation type="submission" date="2016-09" db="EMBL/GenBank/DDBJ databases">
        <title>Genome sequence of Eubacterium angustum.</title>
        <authorList>
            <person name="Poehlein A."/>
            <person name="Daniel R."/>
        </authorList>
    </citation>
    <scope>NUCLEOTIDE SEQUENCE [LARGE SCALE GENOMIC DNA]</scope>
    <source>
        <strain evidence="18 19">DSM 1989</strain>
    </source>
</reference>
<dbReference type="InterPro" id="IPR000713">
    <property type="entry name" value="Mur_ligase_N"/>
</dbReference>
<comment type="subcellular location">
    <subcellularLocation>
        <location evidence="1 14">Cytoplasm</location>
    </subcellularLocation>
</comment>
<keyword evidence="6 14" id="KW-0132">Cell division</keyword>
<evidence type="ECO:0000256" key="13">
    <source>
        <dbReference type="ARBA" id="ARBA00047833"/>
    </source>
</evidence>
<dbReference type="Gene3D" id="3.90.190.20">
    <property type="entry name" value="Mur ligase, C-terminal domain"/>
    <property type="match status" value="1"/>
</dbReference>
<gene>
    <name evidence="14 18" type="primary">murC</name>
    <name evidence="18" type="ORF">EUAN_17710</name>
</gene>
<accession>A0A1S1V5D5</accession>
<dbReference type="GO" id="GO:0005737">
    <property type="term" value="C:cytoplasm"/>
    <property type="evidence" value="ECO:0007669"/>
    <property type="project" value="UniProtKB-SubCell"/>
</dbReference>
<comment type="function">
    <text evidence="14">Cell wall formation.</text>
</comment>
<evidence type="ECO:0000256" key="7">
    <source>
        <dbReference type="ARBA" id="ARBA00022741"/>
    </source>
</evidence>
<keyword evidence="11 14" id="KW-0131">Cell cycle</keyword>
<evidence type="ECO:0000259" key="16">
    <source>
        <dbReference type="Pfam" id="PF02875"/>
    </source>
</evidence>
<dbReference type="NCBIfam" id="TIGR01082">
    <property type="entry name" value="murC"/>
    <property type="match status" value="1"/>
</dbReference>
<keyword evidence="5 14" id="KW-0436">Ligase</keyword>
<dbReference type="Gene3D" id="3.40.50.720">
    <property type="entry name" value="NAD(P)-binding Rossmann-like Domain"/>
    <property type="match status" value="1"/>
</dbReference>
<evidence type="ECO:0000256" key="12">
    <source>
        <dbReference type="ARBA" id="ARBA00023316"/>
    </source>
</evidence>
<dbReference type="InterPro" id="IPR036615">
    <property type="entry name" value="Mur_ligase_C_dom_sf"/>
</dbReference>
<dbReference type="EC" id="6.3.2.8" evidence="3 14"/>
<comment type="catalytic activity">
    <reaction evidence="13 14">
        <text>UDP-N-acetyl-alpha-D-muramate + L-alanine + ATP = UDP-N-acetyl-alpha-D-muramoyl-L-alanine + ADP + phosphate + H(+)</text>
        <dbReference type="Rhea" id="RHEA:23372"/>
        <dbReference type="ChEBI" id="CHEBI:15378"/>
        <dbReference type="ChEBI" id="CHEBI:30616"/>
        <dbReference type="ChEBI" id="CHEBI:43474"/>
        <dbReference type="ChEBI" id="CHEBI:57972"/>
        <dbReference type="ChEBI" id="CHEBI:70757"/>
        <dbReference type="ChEBI" id="CHEBI:83898"/>
        <dbReference type="ChEBI" id="CHEBI:456216"/>
        <dbReference type="EC" id="6.3.2.8"/>
    </reaction>
</comment>
<keyword evidence="8 14" id="KW-0067">ATP-binding</keyword>
<organism evidence="18 19">
    <name type="scientific">Andreesenia angusta</name>
    <dbReference type="NCBI Taxonomy" id="39480"/>
    <lineage>
        <taxon>Bacteria</taxon>
        <taxon>Bacillati</taxon>
        <taxon>Bacillota</taxon>
        <taxon>Tissierellia</taxon>
        <taxon>Tissierellales</taxon>
        <taxon>Gottschalkiaceae</taxon>
        <taxon>Andreesenia</taxon>
    </lineage>
</organism>
<comment type="similarity">
    <text evidence="14">Belongs to the MurCDEF family.</text>
</comment>
<dbReference type="UniPathway" id="UPA00219"/>
<dbReference type="InterPro" id="IPR036565">
    <property type="entry name" value="Mur-like_cat_sf"/>
</dbReference>
<evidence type="ECO:0000256" key="11">
    <source>
        <dbReference type="ARBA" id="ARBA00023306"/>
    </source>
</evidence>
<dbReference type="InterPro" id="IPR004101">
    <property type="entry name" value="Mur_ligase_C"/>
</dbReference>
<dbReference type="Gene3D" id="3.40.1190.10">
    <property type="entry name" value="Mur-like, catalytic domain"/>
    <property type="match status" value="1"/>
</dbReference>
<proteinExistence type="inferred from homology"/>
<dbReference type="GO" id="GO:0051301">
    <property type="term" value="P:cell division"/>
    <property type="evidence" value="ECO:0007669"/>
    <property type="project" value="UniProtKB-KW"/>
</dbReference>
<sequence length="460" mass="50283">MTNFDIHSKNIGQVHFIGIGGVSMSGLASILLDKGISVSGSDMGDSEVLHELSEKGAQIYSVHSAENISSPDLVVYTDAISSENPEYLEALSRKIPTMDRGTFLGQLMKQYKNSIAVSGTHGKTSTTGMLSVILGDSDLNPTILLGGYLEQLKGNIQIGDTELLITEACEYKRNLLKFYATIGLILNIDADHLDYYKSLDEIVETFGEFASKIPSDGHLVINADDENCERVVDRSSCKVVTFGIKSPATYTAEDISFGDDGTASYTLTVDGSGKYSVKLSVPGLHNIYNSLGAIASSHLAGLSLSEIISKIVEFKGTNRRFQRKGELNGFTIIDDYAHHPTEVKATLEAVKNLHPKKVWCIFQPHTYTRTKSLLDDFSKSFAEADKIIITNIYAAREKDTGMIHSKDLVEKIVSQNSDAVFIDSFEDIQNYILENACDGDIVLTMGAGDIYKVGENLLKK</sequence>
<dbReference type="GO" id="GO:0008360">
    <property type="term" value="P:regulation of cell shape"/>
    <property type="evidence" value="ECO:0007669"/>
    <property type="project" value="UniProtKB-KW"/>
</dbReference>
<evidence type="ECO:0000256" key="14">
    <source>
        <dbReference type="HAMAP-Rule" id="MF_00046"/>
    </source>
</evidence>
<dbReference type="Proteomes" id="UP000180254">
    <property type="component" value="Unassembled WGS sequence"/>
</dbReference>
<keyword evidence="19" id="KW-1185">Reference proteome</keyword>
<dbReference type="HAMAP" id="MF_00046">
    <property type="entry name" value="MurC"/>
    <property type="match status" value="1"/>
</dbReference>
<dbReference type="InterPro" id="IPR050061">
    <property type="entry name" value="MurCDEF_pg_biosynth"/>
</dbReference>
<evidence type="ECO:0000256" key="1">
    <source>
        <dbReference type="ARBA" id="ARBA00004496"/>
    </source>
</evidence>
<dbReference type="Pfam" id="PF01225">
    <property type="entry name" value="Mur_ligase"/>
    <property type="match status" value="1"/>
</dbReference>
<feature type="binding site" evidence="14">
    <location>
        <begin position="119"/>
        <end position="125"/>
    </location>
    <ligand>
        <name>ATP</name>
        <dbReference type="ChEBI" id="CHEBI:30616"/>
    </ligand>
</feature>
<dbReference type="SUPFAM" id="SSF53244">
    <property type="entry name" value="MurD-like peptide ligases, peptide-binding domain"/>
    <property type="match status" value="1"/>
</dbReference>
<dbReference type="EMBL" id="MKIE01000007">
    <property type="protein sequence ID" value="OHW61768.1"/>
    <property type="molecule type" value="Genomic_DNA"/>
</dbReference>
<evidence type="ECO:0000256" key="3">
    <source>
        <dbReference type="ARBA" id="ARBA00012211"/>
    </source>
</evidence>
<dbReference type="STRING" id="39480.EUAN_17710"/>
<evidence type="ECO:0000313" key="19">
    <source>
        <dbReference type="Proteomes" id="UP000180254"/>
    </source>
</evidence>
<feature type="domain" description="Mur ligase C-terminal" evidence="16">
    <location>
        <begin position="319"/>
        <end position="448"/>
    </location>
</feature>
<dbReference type="GO" id="GO:0009252">
    <property type="term" value="P:peptidoglycan biosynthetic process"/>
    <property type="evidence" value="ECO:0007669"/>
    <property type="project" value="UniProtKB-UniRule"/>
</dbReference>
<feature type="domain" description="Mur ligase N-terminal catalytic" evidence="15">
    <location>
        <begin position="14"/>
        <end position="111"/>
    </location>
</feature>
<dbReference type="AlphaFoldDB" id="A0A1S1V5D5"/>
<dbReference type="OrthoDB" id="9804126at2"/>
<dbReference type="SUPFAM" id="SSF51984">
    <property type="entry name" value="MurCD N-terminal domain"/>
    <property type="match status" value="1"/>
</dbReference>
<evidence type="ECO:0000259" key="15">
    <source>
        <dbReference type="Pfam" id="PF01225"/>
    </source>
</evidence>
<evidence type="ECO:0000256" key="8">
    <source>
        <dbReference type="ARBA" id="ARBA00022840"/>
    </source>
</evidence>
<keyword evidence="9 14" id="KW-0133">Cell shape</keyword>
<dbReference type="GO" id="GO:0071555">
    <property type="term" value="P:cell wall organization"/>
    <property type="evidence" value="ECO:0007669"/>
    <property type="project" value="UniProtKB-KW"/>
</dbReference>
<comment type="caution">
    <text evidence="18">The sequence shown here is derived from an EMBL/GenBank/DDBJ whole genome shotgun (WGS) entry which is preliminary data.</text>
</comment>
<evidence type="ECO:0000256" key="5">
    <source>
        <dbReference type="ARBA" id="ARBA00022598"/>
    </source>
</evidence>
<dbReference type="GO" id="GO:0005524">
    <property type="term" value="F:ATP binding"/>
    <property type="evidence" value="ECO:0007669"/>
    <property type="project" value="UniProtKB-UniRule"/>
</dbReference>
<dbReference type="PANTHER" id="PTHR43445:SF3">
    <property type="entry name" value="UDP-N-ACETYLMURAMATE--L-ALANINE LIGASE"/>
    <property type="match status" value="1"/>
</dbReference>
<dbReference type="InterPro" id="IPR005758">
    <property type="entry name" value="UDP-N-AcMur_Ala_ligase_MurC"/>
</dbReference>
<evidence type="ECO:0000256" key="4">
    <source>
        <dbReference type="ARBA" id="ARBA00022490"/>
    </source>
</evidence>
<comment type="pathway">
    <text evidence="2 14">Cell wall biogenesis; peptidoglycan biosynthesis.</text>
</comment>
<dbReference type="PANTHER" id="PTHR43445">
    <property type="entry name" value="UDP-N-ACETYLMURAMATE--L-ALANINE LIGASE-RELATED"/>
    <property type="match status" value="1"/>
</dbReference>
<evidence type="ECO:0000256" key="6">
    <source>
        <dbReference type="ARBA" id="ARBA00022618"/>
    </source>
</evidence>
<evidence type="ECO:0000256" key="2">
    <source>
        <dbReference type="ARBA" id="ARBA00004752"/>
    </source>
</evidence>
<name>A0A1S1V5D5_9FIRM</name>
<protein>
    <recommendedName>
        <fullName evidence="3 14">UDP-N-acetylmuramate--L-alanine ligase</fullName>
        <ecNumber evidence="3 14">6.3.2.8</ecNumber>
    </recommendedName>
    <alternativeName>
        <fullName evidence="14">UDP-N-acetylmuramoyl-L-alanine synthetase</fullName>
    </alternativeName>
</protein>
<dbReference type="Pfam" id="PF08245">
    <property type="entry name" value="Mur_ligase_M"/>
    <property type="match status" value="1"/>
</dbReference>
<evidence type="ECO:0000259" key="17">
    <source>
        <dbReference type="Pfam" id="PF08245"/>
    </source>
</evidence>
<evidence type="ECO:0000313" key="18">
    <source>
        <dbReference type="EMBL" id="OHW61768.1"/>
    </source>
</evidence>
<keyword evidence="10 14" id="KW-0573">Peptidoglycan synthesis</keyword>
<dbReference type="SUPFAM" id="SSF53623">
    <property type="entry name" value="MurD-like peptide ligases, catalytic domain"/>
    <property type="match status" value="1"/>
</dbReference>
<evidence type="ECO:0000256" key="9">
    <source>
        <dbReference type="ARBA" id="ARBA00022960"/>
    </source>
</evidence>
<dbReference type="Pfam" id="PF02875">
    <property type="entry name" value="Mur_ligase_C"/>
    <property type="match status" value="1"/>
</dbReference>
<dbReference type="RefSeq" id="WP_071063755.1">
    <property type="nucleotide sequence ID" value="NZ_MKIE01000007.1"/>
</dbReference>
<keyword evidence="4 14" id="KW-0963">Cytoplasm</keyword>
<dbReference type="InterPro" id="IPR013221">
    <property type="entry name" value="Mur_ligase_cen"/>
</dbReference>
<feature type="domain" description="Mur ligase central" evidence="17">
    <location>
        <begin position="117"/>
        <end position="296"/>
    </location>
</feature>
<dbReference type="GO" id="GO:0008763">
    <property type="term" value="F:UDP-N-acetylmuramate-L-alanine ligase activity"/>
    <property type="evidence" value="ECO:0007669"/>
    <property type="project" value="UniProtKB-UniRule"/>
</dbReference>